<evidence type="ECO:0000313" key="2">
    <source>
        <dbReference type="Proteomes" id="UP000758603"/>
    </source>
</evidence>
<keyword evidence="2" id="KW-1185">Reference proteome</keyword>
<dbReference type="Proteomes" id="UP000758603">
    <property type="component" value="Unassembled WGS sequence"/>
</dbReference>
<dbReference type="EMBL" id="JAGPXC010000002">
    <property type="protein sequence ID" value="KAH6658603.1"/>
    <property type="molecule type" value="Genomic_DNA"/>
</dbReference>
<dbReference type="GeneID" id="70135899"/>
<comment type="caution">
    <text evidence="1">The sequence shown here is derived from an EMBL/GenBank/DDBJ whole genome shotgun (WGS) entry which is preliminary data.</text>
</comment>
<gene>
    <name evidence="1" type="ORF">BKA67DRAFT_656779</name>
</gene>
<evidence type="ECO:0000313" key="1">
    <source>
        <dbReference type="EMBL" id="KAH6658603.1"/>
    </source>
</evidence>
<reference evidence="1" key="1">
    <citation type="journal article" date="2021" name="Nat. Commun.">
        <title>Genetic determinants of endophytism in the Arabidopsis root mycobiome.</title>
        <authorList>
            <person name="Mesny F."/>
            <person name="Miyauchi S."/>
            <person name="Thiergart T."/>
            <person name="Pickel B."/>
            <person name="Atanasova L."/>
            <person name="Karlsson M."/>
            <person name="Huettel B."/>
            <person name="Barry K.W."/>
            <person name="Haridas S."/>
            <person name="Chen C."/>
            <person name="Bauer D."/>
            <person name="Andreopoulos W."/>
            <person name="Pangilinan J."/>
            <person name="LaButti K."/>
            <person name="Riley R."/>
            <person name="Lipzen A."/>
            <person name="Clum A."/>
            <person name="Drula E."/>
            <person name="Henrissat B."/>
            <person name="Kohler A."/>
            <person name="Grigoriev I.V."/>
            <person name="Martin F.M."/>
            <person name="Hacquard S."/>
        </authorList>
    </citation>
    <scope>NUCLEOTIDE SEQUENCE</scope>
    <source>
        <strain evidence="1">MPI-SDFR-AT-0073</strain>
    </source>
</reference>
<accession>A0A9P8UUJ1</accession>
<sequence length="394" mass="43283">MSSSTGANSASLEYKERNSAPFDIWGSGLALATHSYLTTKDLPSNFIMALPFFFPATPDQYPFIPWWSGFTTLLLDTNPIAGDNSASLFDSGSSFDTEAAMNGIASGHCNPALLVCPSSIKMGNNNEEIVVGIDELCSSKRRDETIVGPNHEGTPGYIISVSDNAGRDNISTVERLAQCSNAVQSQSSIISNTERESESLSSYFEEAIGSCGLDPDLLNEQEEFFPDWICSDDEEVIAVVQPNKPNGPPPLRSKNHDINLAHLKDNQRLFPGSKHDAVIDLTCFDDEDEAIETTQTIIFIDPTYENGVYKGLSAGKSDSTICRTLTDDDSNLNHFDDDDKIFDEDDEVLSNTEEAIDYIDLTGIDDVEEIPRAKKRKSSISDKVVVKRRKLSYT</sequence>
<name>A0A9P8UUJ1_9PEZI</name>
<dbReference type="RefSeq" id="XP_045962837.1">
    <property type="nucleotide sequence ID" value="XM_046107008.1"/>
</dbReference>
<proteinExistence type="predicted"/>
<organism evidence="1 2">
    <name type="scientific">Truncatella angustata</name>
    <dbReference type="NCBI Taxonomy" id="152316"/>
    <lineage>
        <taxon>Eukaryota</taxon>
        <taxon>Fungi</taxon>
        <taxon>Dikarya</taxon>
        <taxon>Ascomycota</taxon>
        <taxon>Pezizomycotina</taxon>
        <taxon>Sordariomycetes</taxon>
        <taxon>Xylariomycetidae</taxon>
        <taxon>Amphisphaeriales</taxon>
        <taxon>Sporocadaceae</taxon>
        <taxon>Truncatella</taxon>
    </lineage>
</organism>
<dbReference type="AlphaFoldDB" id="A0A9P8UUJ1"/>
<protein>
    <submittedName>
        <fullName evidence="1">Uncharacterized protein</fullName>
    </submittedName>
</protein>